<proteinExistence type="predicted"/>
<reference evidence="1" key="2">
    <citation type="journal article" date="2015" name="Data Brief">
        <title>Shoot transcriptome of the giant reed, Arundo donax.</title>
        <authorList>
            <person name="Barrero R.A."/>
            <person name="Guerrero F.D."/>
            <person name="Moolhuijzen P."/>
            <person name="Goolsby J.A."/>
            <person name="Tidwell J."/>
            <person name="Bellgard S.E."/>
            <person name="Bellgard M.I."/>
        </authorList>
    </citation>
    <scope>NUCLEOTIDE SEQUENCE</scope>
    <source>
        <tissue evidence="1">Shoot tissue taken approximately 20 cm above the soil surface</tissue>
    </source>
</reference>
<evidence type="ECO:0000313" key="1">
    <source>
        <dbReference type="EMBL" id="JAE35442.1"/>
    </source>
</evidence>
<sequence>MNQIDHLYIPGHALSQYCRLIWLTLVYLDDQDVLFLRPLDFAALPPSSRSSFLTCTHPCTGIHVPASKWQGPS</sequence>
<protein>
    <submittedName>
        <fullName evidence="1">Uncharacterized protein</fullName>
    </submittedName>
</protein>
<dbReference type="EMBL" id="GBRH01162454">
    <property type="protein sequence ID" value="JAE35442.1"/>
    <property type="molecule type" value="Transcribed_RNA"/>
</dbReference>
<reference evidence="1" key="1">
    <citation type="submission" date="2014-09" db="EMBL/GenBank/DDBJ databases">
        <authorList>
            <person name="Magalhaes I.L.F."/>
            <person name="Oliveira U."/>
            <person name="Santos F.R."/>
            <person name="Vidigal T.H.D.A."/>
            <person name="Brescovit A.D."/>
            <person name="Santos A.J."/>
        </authorList>
    </citation>
    <scope>NUCLEOTIDE SEQUENCE</scope>
    <source>
        <tissue evidence="1">Shoot tissue taken approximately 20 cm above the soil surface</tissue>
    </source>
</reference>
<dbReference type="AlphaFoldDB" id="A0A0A9HFA5"/>
<organism evidence="1">
    <name type="scientific">Arundo donax</name>
    <name type="common">Giant reed</name>
    <name type="synonym">Donax arundinaceus</name>
    <dbReference type="NCBI Taxonomy" id="35708"/>
    <lineage>
        <taxon>Eukaryota</taxon>
        <taxon>Viridiplantae</taxon>
        <taxon>Streptophyta</taxon>
        <taxon>Embryophyta</taxon>
        <taxon>Tracheophyta</taxon>
        <taxon>Spermatophyta</taxon>
        <taxon>Magnoliopsida</taxon>
        <taxon>Liliopsida</taxon>
        <taxon>Poales</taxon>
        <taxon>Poaceae</taxon>
        <taxon>PACMAD clade</taxon>
        <taxon>Arundinoideae</taxon>
        <taxon>Arundineae</taxon>
        <taxon>Arundo</taxon>
    </lineage>
</organism>
<accession>A0A0A9HFA5</accession>
<name>A0A0A9HFA5_ARUDO</name>